<dbReference type="AlphaFoldDB" id="A0A518EZR4"/>
<reference evidence="1 2" key="1">
    <citation type="submission" date="2019-02" db="EMBL/GenBank/DDBJ databases">
        <title>Deep-cultivation of Planctomycetes and their phenomic and genomic characterization uncovers novel biology.</title>
        <authorList>
            <person name="Wiegand S."/>
            <person name="Jogler M."/>
            <person name="Boedeker C."/>
            <person name="Pinto D."/>
            <person name="Vollmers J."/>
            <person name="Rivas-Marin E."/>
            <person name="Kohn T."/>
            <person name="Peeters S.H."/>
            <person name="Heuer A."/>
            <person name="Rast P."/>
            <person name="Oberbeckmann S."/>
            <person name="Bunk B."/>
            <person name="Jeske O."/>
            <person name="Meyerdierks A."/>
            <person name="Storesund J.E."/>
            <person name="Kallscheuer N."/>
            <person name="Luecker S."/>
            <person name="Lage O.M."/>
            <person name="Pohl T."/>
            <person name="Merkel B.J."/>
            <person name="Hornburger P."/>
            <person name="Mueller R.-W."/>
            <person name="Bruemmer F."/>
            <person name="Labrenz M."/>
            <person name="Spormann A.M."/>
            <person name="Op den Camp H."/>
            <person name="Overmann J."/>
            <person name="Amann R."/>
            <person name="Jetten M.S.M."/>
            <person name="Mascher T."/>
            <person name="Medema M.H."/>
            <person name="Devos D.P."/>
            <person name="Kaster A.-K."/>
            <person name="Ovreas L."/>
            <person name="Rohde M."/>
            <person name="Galperin M.Y."/>
            <person name="Jogler C."/>
        </authorList>
    </citation>
    <scope>NUCLEOTIDE SEQUENCE [LARGE SCALE GENOMIC DNA]</scope>
    <source>
        <strain evidence="1 2">Poly30</strain>
    </source>
</reference>
<accession>A0A518EZR4</accession>
<name>A0A518EZR4_9BACT</name>
<gene>
    <name evidence="1" type="ORF">Poly30_51320</name>
</gene>
<proteinExistence type="predicted"/>
<sequence length="72" mass="8168">MEPPPRFFSIRRRAISPSHVEMILLTVHSVVGCRFDSGDAVSCFRGVHPGPSYWRWTRIDGSLTADQRATRP</sequence>
<dbReference type="Proteomes" id="UP000320390">
    <property type="component" value="Chromosome"/>
</dbReference>
<evidence type="ECO:0000313" key="1">
    <source>
        <dbReference type="EMBL" id="QDV09574.1"/>
    </source>
</evidence>
<evidence type="ECO:0000313" key="2">
    <source>
        <dbReference type="Proteomes" id="UP000320390"/>
    </source>
</evidence>
<dbReference type="EMBL" id="CP036434">
    <property type="protein sequence ID" value="QDV09574.1"/>
    <property type="molecule type" value="Genomic_DNA"/>
</dbReference>
<protein>
    <submittedName>
        <fullName evidence="1">Uncharacterized protein</fullName>
    </submittedName>
</protein>
<organism evidence="1 2">
    <name type="scientific">Saltatorellus ferox</name>
    <dbReference type="NCBI Taxonomy" id="2528018"/>
    <lineage>
        <taxon>Bacteria</taxon>
        <taxon>Pseudomonadati</taxon>
        <taxon>Planctomycetota</taxon>
        <taxon>Planctomycetia</taxon>
        <taxon>Planctomycetia incertae sedis</taxon>
        <taxon>Saltatorellus</taxon>
    </lineage>
</organism>
<dbReference type="PROSITE" id="PS51257">
    <property type="entry name" value="PROKAR_LIPOPROTEIN"/>
    <property type="match status" value="1"/>
</dbReference>
<keyword evidence="2" id="KW-1185">Reference proteome</keyword>